<dbReference type="InterPro" id="IPR015797">
    <property type="entry name" value="NUDIX_hydrolase-like_dom_sf"/>
</dbReference>
<dbReference type="SUPFAM" id="SSF46785">
    <property type="entry name" value="Winged helix' DNA-binding domain"/>
    <property type="match status" value="1"/>
</dbReference>
<dbReference type="SUPFAM" id="SSF55811">
    <property type="entry name" value="Nudix"/>
    <property type="match status" value="1"/>
</dbReference>
<dbReference type="Gene3D" id="3.90.79.10">
    <property type="entry name" value="Nucleoside Triphosphate Pyrophosphohydrolase"/>
    <property type="match status" value="1"/>
</dbReference>
<keyword evidence="3" id="KW-0378">Hydrolase</keyword>
<dbReference type="CDD" id="cd18873">
    <property type="entry name" value="NUDIX_NadM_like"/>
    <property type="match status" value="1"/>
</dbReference>
<proteinExistence type="predicted"/>
<dbReference type="InterPro" id="IPR036388">
    <property type="entry name" value="WH-like_DNA-bd_sf"/>
</dbReference>
<dbReference type="EMBL" id="QXGK01000008">
    <property type="protein sequence ID" value="RSX56692.1"/>
    <property type="molecule type" value="Genomic_DNA"/>
</dbReference>
<comment type="caution">
    <text evidence="3">The sequence shown here is derived from an EMBL/GenBank/DDBJ whole genome shotgun (WGS) entry which is preliminary data.</text>
</comment>
<dbReference type="Proteomes" id="UP000287470">
    <property type="component" value="Unassembled WGS sequence"/>
</dbReference>
<dbReference type="PANTHER" id="PTHR43736:SF4">
    <property type="entry name" value="SLR1690 PROTEIN"/>
    <property type="match status" value="1"/>
</dbReference>
<reference evidence="3 4" key="1">
    <citation type="submission" date="2018-09" db="EMBL/GenBank/DDBJ databases">
        <title>Characterization of the phylogenetic diversity of five novel species belonging to the genus Bifidobacterium.</title>
        <authorList>
            <person name="Lugli G.A."/>
            <person name="Duranti S."/>
            <person name="Milani C."/>
        </authorList>
    </citation>
    <scope>NUCLEOTIDE SEQUENCE [LARGE SCALE GENOMIC DNA]</scope>
    <source>
        <strain evidence="3 4">2033B</strain>
    </source>
</reference>
<evidence type="ECO:0000313" key="3">
    <source>
        <dbReference type="EMBL" id="RSX56692.1"/>
    </source>
</evidence>
<dbReference type="InterPro" id="IPR054105">
    <property type="entry name" value="WHD_NrtR"/>
</dbReference>
<dbReference type="Pfam" id="PF00293">
    <property type="entry name" value="NUDIX"/>
    <property type="match status" value="1"/>
</dbReference>
<name>A0A430FUD8_9BIFI</name>
<evidence type="ECO:0000313" key="4">
    <source>
        <dbReference type="Proteomes" id="UP000287470"/>
    </source>
</evidence>
<accession>A0A430FUD8</accession>
<evidence type="ECO:0000259" key="1">
    <source>
        <dbReference type="Pfam" id="PF00293"/>
    </source>
</evidence>
<dbReference type="OrthoDB" id="9786141at2"/>
<protein>
    <submittedName>
        <fullName evidence="3">Phosphohydrolase</fullName>
    </submittedName>
</protein>
<dbReference type="PANTHER" id="PTHR43736">
    <property type="entry name" value="ADP-RIBOSE PYROPHOSPHATASE"/>
    <property type="match status" value="1"/>
</dbReference>
<dbReference type="Pfam" id="PF21906">
    <property type="entry name" value="WHD_NrtR"/>
    <property type="match status" value="1"/>
</dbReference>
<evidence type="ECO:0000259" key="2">
    <source>
        <dbReference type="Pfam" id="PF21906"/>
    </source>
</evidence>
<keyword evidence="4" id="KW-1185">Reference proteome</keyword>
<dbReference type="AlphaFoldDB" id="A0A430FUD8"/>
<feature type="domain" description="Nudix hydrolase" evidence="1">
    <location>
        <begin position="45"/>
        <end position="149"/>
    </location>
</feature>
<feature type="domain" description="NrtR DNA-binding winged helix" evidence="2">
    <location>
        <begin position="168"/>
        <end position="225"/>
    </location>
</feature>
<dbReference type="InterPro" id="IPR000086">
    <property type="entry name" value="NUDIX_hydrolase_dom"/>
</dbReference>
<dbReference type="Gene3D" id="1.10.10.10">
    <property type="entry name" value="Winged helix-like DNA-binding domain superfamily/Winged helix DNA-binding domain"/>
    <property type="match status" value="1"/>
</dbReference>
<sequence>MGYGNVSERRSQPPQVGVSVVILALREPTDGGHGDHDGPSLWMPLVRRVRQPHLGDWALPGGGLRADRSLRRSAYEALASTTGLPVRCLEQAHAFGDLARSRGGLPMVSIVYWAFVDAGGTHDFAERDNVAWFPVDRLPDLAFDHRGIVDYVLAQVRGRIVHPEMVTRLVGPEFTLRQLHAVAQAVAGRDVDLANFRRRMLASGMLEETGEKVREGRQRPAAVYRYVPCADGDVGDASGAAGDVPRGLGAAADAAGAVDSGVWADGAPGRRVRTGSALSALTTAE</sequence>
<dbReference type="InterPro" id="IPR036390">
    <property type="entry name" value="WH_DNA-bd_sf"/>
</dbReference>
<organism evidence="3 4">
    <name type="scientific">Bifidobacterium samirii</name>
    <dbReference type="NCBI Taxonomy" id="2306974"/>
    <lineage>
        <taxon>Bacteria</taxon>
        <taxon>Bacillati</taxon>
        <taxon>Actinomycetota</taxon>
        <taxon>Actinomycetes</taxon>
        <taxon>Bifidobacteriales</taxon>
        <taxon>Bifidobacteriaceae</taxon>
        <taxon>Bifidobacterium</taxon>
    </lineage>
</organism>
<dbReference type="RefSeq" id="WP_125968243.1">
    <property type="nucleotide sequence ID" value="NZ_QXGK01000008.1"/>
</dbReference>
<dbReference type="GO" id="GO:0016787">
    <property type="term" value="F:hydrolase activity"/>
    <property type="evidence" value="ECO:0007669"/>
    <property type="project" value="UniProtKB-KW"/>
</dbReference>
<gene>
    <name evidence="3" type="ORF">D2E24_0982</name>
</gene>